<reference evidence="2 3" key="1">
    <citation type="submission" date="2016-06" db="EMBL/GenBank/DDBJ databases">
        <authorList>
            <person name="Kjaerup R.B."/>
            <person name="Dalgaard T.S."/>
            <person name="Juul-Madsen H.R."/>
        </authorList>
    </citation>
    <scope>NUCLEOTIDE SEQUENCE [LARGE SCALE GENOMIC DNA]</scope>
    <source>
        <strain evidence="2">2</strain>
    </source>
</reference>
<accession>A0A1A8Y1X5</accession>
<keyword evidence="3" id="KW-1185">Reference proteome</keyword>
<evidence type="ECO:0000313" key="2">
    <source>
        <dbReference type="EMBL" id="SBT11130.1"/>
    </source>
</evidence>
<dbReference type="GO" id="GO:0003743">
    <property type="term" value="F:translation initiation factor activity"/>
    <property type="evidence" value="ECO:0007669"/>
    <property type="project" value="UniProtKB-KW"/>
</dbReference>
<dbReference type="Proteomes" id="UP000199600">
    <property type="component" value="Unassembled WGS sequence"/>
</dbReference>
<gene>
    <name evidence="2" type="ORF">PROAA_900008</name>
</gene>
<feature type="domain" description="Replication initiation protein-like C-terminal" evidence="1">
    <location>
        <begin position="167"/>
        <end position="291"/>
    </location>
</feature>
<proteinExistence type="predicted"/>
<evidence type="ECO:0000259" key="1">
    <source>
        <dbReference type="Pfam" id="PF02486"/>
    </source>
</evidence>
<dbReference type="Pfam" id="PF02486">
    <property type="entry name" value="Rep_trans"/>
    <property type="match status" value="1"/>
</dbReference>
<keyword evidence="2" id="KW-0396">Initiation factor</keyword>
<organism evidence="2 3">
    <name type="scientific">Candidatus Propionivibrio aalborgensis</name>
    <dbReference type="NCBI Taxonomy" id="1860101"/>
    <lineage>
        <taxon>Bacteria</taxon>
        <taxon>Pseudomonadati</taxon>
        <taxon>Pseudomonadota</taxon>
        <taxon>Betaproteobacteria</taxon>
        <taxon>Rhodocyclales</taxon>
        <taxon>Rhodocyclaceae</taxon>
        <taxon>Propionivibrio</taxon>
    </lineage>
</organism>
<keyword evidence="2" id="KW-0648">Protein biosynthesis</keyword>
<name>A0A1A8Y1X5_9RHOO</name>
<protein>
    <submittedName>
        <fullName evidence="2">Putative Replication initiation factor</fullName>
    </submittedName>
</protein>
<dbReference type="InterPro" id="IPR003491">
    <property type="entry name" value="REP-like_C"/>
</dbReference>
<sequence>MDSPSFNSSDLQVNSAGLGLAARIAAPAATVRTNEAGTAALEYAEAIEESITPRLVIRGENHSNQPNPYAAFIDWLNFTFRYRIDGESSLIDLDRQLVAAFGFALGSCRNRKHLNYEQSWEIGNGYGIFATGGDSVAGTSLVSLSGEGCSMVRSWIDACEILKRHKAKITRVDLAHDDYDGLISLSSAVEWYLAGDFHSGKGRPPNGELIDDFGSGSGKTLYIGKRVNGKLLRIYEKGKQLGDPLSPWVRWELELHSRDRVIPLDVLLTPGPYLAAAYPCTEWISSTQSRIATSRKTTVIGLDVLLRYCRLSYGKLIWTLQHVCGYTPEQIIEKLSVMGLPKRIDHPVPGEVS</sequence>
<dbReference type="EMBL" id="FLQY01000396">
    <property type="protein sequence ID" value="SBT11130.1"/>
    <property type="molecule type" value="Genomic_DNA"/>
</dbReference>
<evidence type="ECO:0000313" key="3">
    <source>
        <dbReference type="Proteomes" id="UP000199600"/>
    </source>
</evidence>
<dbReference type="AlphaFoldDB" id="A0A1A8Y1X5"/>